<feature type="compositionally biased region" description="Polar residues" evidence="1">
    <location>
        <begin position="179"/>
        <end position="194"/>
    </location>
</feature>
<dbReference type="InterPro" id="IPR052655">
    <property type="entry name" value="AKNA_Centrosome-Trans_reg"/>
</dbReference>
<evidence type="ECO:0000256" key="1">
    <source>
        <dbReference type="SAM" id="MobiDB-lite"/>
    </source>
</evidence>
<proteinExistence type="predicted"/>
<dbReference type="InterPro" id="IPR022150">
    <property type="entry name" value="AKNA_dom"/>
</dbReference>
<evidence type="ECO:0000313" key="3">
    <source>
        <dbReference type="Proteomes" id="UP000694915"/>
    </source>
</evidence>
<dbReference type="RefSeq" id="XP_005367961.1">
    <property type="nucleotide sequence ID" value="XM_005367904.2"/>
</dbReference>
<reference evidence="4" key="1">
    <citation type="submission" date="2025-08" db="UniProtKB">
        <authorList>
            <consortium name="RefSeq"/>
        </authorList>
    </citation>
    <scope>IDENTIFICATION</scope>
</reference>
<protein>
    <submittedName>
        <fullName evidence="4">Protein AKNAD1</fullName>
    </submittedName>
</protein>
<gene>
    <name evidence="4" type="primary">Aknad1</name>
</gene>
<sequence>MDEADFSEDTTYREQEDLPYDGDFSQLKVCCAHDLPSTNGSLAVSEEVVLSEKGPEEKAACCEVYGNTAVAVTWDKIAENAVTNRHNKDKQCALASCVPANEGNDSKSRTSDILLHHLSRGQFLRGQGTGCDTLPETSNADSLDDAAILTDVISRYAKTYCPKEHTPAFADRPTPKSGVENSNKPSRSSNTAGGRTSPLGKLVAAGQSNHQDPSFLSRPKGPGDKHKNCQGQTPQRQLTEKASSGGWFKYSQGQAHYQLPDFSKVSPKAKIPRDTVTNRPLTIANQASFSPRLRNKSTIVQDNLGTMSGPNCVGKQQPEQKRKFTEPLQRTQMEPAIHTHQEALTGAESEKRHWKLTPTTQKEPPPNSYIFQKISQGKQMCQKLKEQTDLLKTKVQEFSKRVKQDSFCHLQDIRLMTKEHTGCLPGPRSSRRSEVTGLPRAGTQEVTSKELRELAPKMKQKMEKGGHRRANCGKLSSTTQEKTLHQDSPLSSDPGPSCSPDSDAGPQCNEGEDSGSKNRNPQRVRNEEPPKEFHYRYTTPGQDDLHHSGGCTASQSHFLHDNKMPSSSCATSKWICSQRVNSGPFQDASDSSTGKHTKIYLTCNADPATPSPHLRFLMIPGIQSLRDGNNMEETESKILNSALDHALKTATILKKTTDQMIKSIAEDLAKAQRWRHQLKHY</sequence>
<dbReference type="PANTHER" id="PTHR21510:SF16">
    <property type="entry name" value="PROTEIN AKNAD1"/>
    <property type="match status" value="1"/>
</dbReference>
<organism evidence="3 4">
    <name type="scientific">Microtus ochrogaster</name>
    <name type="common">Prairie vole</name>
    <dbReference type="NCBI Taxonomy" id="79684"/>
    <lineage>
        <taxon>Eukaryota</taxon>
        <taxon>Metazoa</taxon>
        <taxon>Chordata</taxon>
        <taxon>Craniata</taxon>
        <taxon>Vertebrata</taxon>
        <taxon>Euteleostomi</taxon>
        <taxon>Mammalia</taxon>
        <taxon>Eutheria</taxon>
        <taxon>Euarchontoglires</taxon>
        <taxon>Glires</taxon>
        <taxon>Rodentia</taxon>
        <taxon>Myomorpha</taxon>
        <taxon>Muroidea</taxon>
        <taxon>Cricetidae</taxon>
        <taxon>Arvicolinae</taxon>
        <taxon>Microtus</taxon>
    </lineage>
</organism>
<feature type="compositionally biased region" description="Basic and acidic residues" evidence="1">
    <location>
        <begin position="524"/>
        <end position="535"/>
    </location>
</feature>
<evidence type="ECO:0000259" key="2">
    <source>
        <dbReference type="Pfam" id="PF12443"/>
    </source>
</evidence>
<feature type="domain" description="AKNA" evidence="2">
    <location>
        <begin position="329"/>
        <end position="420"/>
    </location>
</feature>
<dbReference type="Pfam" id="PF12443">
    <property type="entry name" value="AKNA"/>
    <property type="match status" value="1"/>
</dbReference>
<dbReference type="Proteomes" id="UP000694915">
    <property type="component" value="Unplaced"/>
</dbReference>
<accession>A0ABM0LKF3</accession>
<name>A0ABM0LKF3_MICOH</name>
<evidence type="ECO:0000313" key="4">
    <source>
        <dbReference type="RefSeq" id="XP_005367961.1"/>
    </source>
</evidence>
<feature type="compositionally biased region" description="Low complexity" evidence="1">
    <location>
        <begin position="487"/>
        <end position="503"/>
    </location>
</feature>
<dbReference type="PANTHER" id="PTHR21510">
    <property type="entry name" value="AKNA DOMAIN-CONTAINING PROTEIN"/>
    <property type="match status" value="1"/>
</dbReference>
<feature type="region of interest" description="Disordered" evidence="1">
    <location>
        <begin position="165"/>
        <end position="243"/>
    </location>
</feature>
<feature type="region of interest" description="Disordered" evidence="1">
    <location>
        <begin position="420"/>
        <end position="550"/>
    </location>
</feature>
<keyword evidence="3" id="KW-1185">Reference proteome</keyword>
<feature type="compositionally biased region" description="Polar residues" evidence="1">
    <location>
        <begin position="229"/>
        <end position="242"/>
    </location>
</feature>
<feature type="compositionally biased region" description="Basic and acidic residues" evidence="1">
    <location>
        <begin position="447"/>
        <end position="465"/>
    </location>
</feature>
<dbReference type="GeneID" id="101993775"/>